<gene>
    <name evidence="4" type="ORF">CALVIDRAFT_542246</name>
</gene>
<evidence type="ECO:0000313" key="4">
    <source>
        <dbReference type="EMBL" id="KZO90981.1"/>
    </source>
</evidence>
<keyword evidence="1" id="KW-0507">mRNA processing</keyword>
<keyword evidence="2" id="KW-0863">Zinc-finger</keyword>
<proteinExistence type="predicted"/>
<dbReference type="InterPro" id="IPR001878">
    <property type="entry name" value="Znf_CCHC"/>
</dbReference>
<feature type="domain" description="CCHC-type" evidence="3">
    <location>
        <begin position="117"/>
        <end position="130"/>
    </location>
</feature>
<dbReference type="GO" id="GO:0006397">
    <property type="term" value="P:mRNA processing"/>
    <property type="evidence" value="ECO:0007669"/>
    <property type="project" value="UniProtKB-KW"/>
</dbReference>
<keyword evidence="5" id="KW-1185">Reference proteome</keyword>
<dbReference type="Pfam" id="PF14223">
    <property type="entry name" value="Retrotran_gag_2"/>
    <property type="match status" value="1"/>
</dbReference>
<dbReference type="Pfam" id="PF00098">
    <property type="entry name" value="zf-CCHC"/>
    <property type="match status" value="1"/>
</dbReference>
<reference evidence="4 5" key="1">
    <citation type="journal article" date="2016" name="Mol. Biol. Evol.">
        <title>Comparative Genomics of Early-Diverging Mushroom-Forming Fungi Provides Insights into the Origins of Lignocellulose Decay Capabilities.</title>
        <authorList>
            <person name="Nagy L.G."/>
            <person name="Riley R."/>
            <person name="Tritt A."/>
            <person name="Adam C."/>
            <person name="Daum C."/>
            <person name="Floudas D."/>
            <person name="Sun H."/>
            <person name="Yadav J.S."/>
            <person name="Pangilinan J."/>
            <person name="Larsson K.H."/>
            <person name="Matsuura K."/>
            <person name="Barry K."/>
            <person name="Labutti K."/>
            <person name="Kuo R."/>
            <person name="Ohm R.A."/>
            <person name="Bhattacharya S.S."/>
            <person name="Shirouzu T."/>
            <person name="Yoshinaga Y."/>
            <person name="Martin F.M."/>
            <person name="Grigoriev I.V."/>
            <person name="Hibbett D.S."/>
        </authorList>
    </citation>
    <scope>NUCLEOTIDE SEQUENCE [LARGE SCALE GENOMIC DNA]</scope>
    <source>
        <strain evidence="4 5">TUFC12733</strain>
    </source>
</reference>
<name>A0A167GWG9_CALVF</name>
<dbReference type="Gene3D" id="4.10.60.10">
    <property type="entry name" value="Zinc finger, CCHC-type"/>
    <property type="match status" value="1"/>
</dbReference>
<dbReference type="GO" id="GO:0003676">
    <property type="term" value="F:nucleic acid binding"/>
    <property type="evidence" value="ECO:0007669"/>
    <property type="project" value="InterPro"/>
</dbReference>
<evidence type="ECO:0000256" key="1">
    <source>
        <dbReference type="ARBA" id="ARBA00022664"/>
    </source>
</evidence>
<dbReference type="OrthoDB" id="3265877at2759"/>
<sequence length="145" mass="15781">MSMQAHIVQVLRLASRLNSIGVKITDEDKILVLLNGLPDDYTNLVMTLEGMAEATTTATTTATTDTTTTGNATLSFDYVTNRLLNKEARCSELPSSGPIDETVLRAHVPANLGTHTCWCCGQRGHIARDCTHQFPTAKACRIEVF</sequence>
<evidence type="ECO:0000256" key="2">
    <source>
        <dbReference type="PROSITE-ProRule" id="PRU00047"/>
    </source>
</evidence>
<evidence type="ECO:0000259" key="3">
    <source>
        <dbReference type="PROSITE" id="PS50158"/>
    </source>
</evidence>
<keyword evidence="2" id="KW-0862">Zinc</keyword>
<dbReference type="Proteomes" id="UP000076738">
    <property type="component" value="Unassembled WGS sequence"/>
</dbReference>
<organism evidence="4 5">
    <name type="scientific">Calocera viscosa (strain TUFC12733)</name>
    <dbReference type="NCBI Taxonomy" id="1330018"/>
    <lineage>
        <taxon>Eukaryota</taxon>
        <taxon>Fungi</taxon>
        <taxon>Dikarya</taxon>
        <taxon>Basidiomycota</taxon>
        <taxon>Agaricomycotina</taxon>
        <taxon>Dacrymycetes</taxon>
        <taxon>Dacrymycetales</taxon>
        <taxon>Dacrymycetaceae</taxon>
        <taxon>Calocera</taxon>
    </lineage>
</organism>
<dbReference type="AlphaFoldDB" id="A0A167GWG9"/>
<dbReference type="STRING" id="1330018.A0A167GWG9"/>
<dbReference type="InterPro" id="IPR036875">
    <property type="entry name" value="Znf_CCHC_sf"/>
</dbReference>
<protein>
    <recommendedName>
        <fullName evidence="3">CCHC-type domain-containing protein</fullName>
    </recommendedName>
</protein>
<evidence type="ECO:0000313" key="5">
    <source>
        <dbReference type="Proteomes" id="UP000076738"/>
    </source>
</evidence>
<accession>A0A167GWG9</accession>
<dbReference type="PROSITE" id="PS50158">
    <property type="entry name" value="ZF_CCHC"/>
    <property type="match status" value="1"/>
</dbReference>
<dbReference type="SMART" id="SM00343">
    <property type="entry name" value="ZnF_C2HC"/>
    <property type="match status" value="1"/>
</dbReference>
<keyword evidence="2" id="KW-0479">Metal-binding</keyword>
<dbReference type="EMBL" id="KV417331">
    <property type="protein sequence ID" value="KZO90981.1"/>
    <property type="molecule type" value="Genomic_DNA"/>
</dbReference>
<dbReference type="GO" id="GO:0008270">
    <property type="term" value="F:zinc ion binding"/>
    <property type="evidence" value="ECO:0007669"/>
    <property type="project" value="UniProtKB-KW"/>
</dbReference>
<dbReference type="SUPFAM" id="SSF57756">
    <property type="entry name" value="Retrovirus zinc finger-like domains"/>
    <property type="match status" value="1"/>
</dbReference>